<evidence type="ECO:0000313" key="2">
    <source>
        <dbReference type="Proteomes" id="UP000236321"/>
    </source>
</evidence>
<proteinExistence type="predicted"/>
<dbReference type="SUPFAM" id="SSF53335">
    <property type="entry name" value="S-adenosyl-L-methionine-dependent methyltransferases"/>
    <property type="match status" value="1"/>
</dbReference>
<dbReference type="Gene3D" id="3.40.50.150">
    <property type="entry name" value="Vaccinia Virus protein VP39"/>
    <property type="match status" value="1"/>
</dbReference>
<dbReference type="RefSeq" id="WP_103113444.1">
    <property type="nucleotide sequence ID" value="NZ_BEIU01000031.1"/>
</dbReference>
<reference evidence="2" key="1">
    <citation type="submission" date="2017-12" db="EMBL/GenBank/DDBJ databases">
        <title>Improved Draft Genome Sequence of Microcystis aeruginosa NIES-298, a Microcystin-Producing Cyanobacterium from Lake Kasumigaura, Japan.</title>
        <authorList>
            <person name="Yamaguchi H."/>
            <person name="Suzuki S."/>
            <person name="Kawachi M."/>
        </authorList>
    </citation>
    <scope>NUCLEOTIDE SEQUENCE [LARGE SCALE GENOMIC DNA]</scope>
    <source>
        <strain evidence="2">NIES-298</strain>
    </source>
</reference>
<dbReference type="AlphaFoldDB" id="A0A2H6BYU0"/>
<dbReference type="CDD" id="cd02440">
    <property type="entry name" value="AdoMet_MTases"/>
    <property type="match status" value="1"/>
</dbReference>
<accession>A0A2H6BYU0</accession>
<keyword evidence="1" id="KW-0808">Transferase</keyword>
<dbReference type="GO" id="GO:0008168">
    <property type="term" value="F:methyltransferase activity"/>
    <property type="evidence" value="ECO:0007669"/>
    <property type="project" value="UniProtKB-KW"/>
</dbReference>
<gene>
    <name evidence="1" type="ORF">BGM30_44540</name>
</gene>
<dbReference type="EMBL" id="BEYQ01000021">
    <property type="protein sequence ID" value="GBD55361.1"/>
    <property type="molecule type" value="Genomic_DNA"/>
</dbReference>
<dbReference type="Proteomes" id="UP000236321">
    <property type="component" value="Unassembled WGS sequence"/>
</dbReference>
<name>A0A2H6BYU0_MICAE</name>
<organism evidence="1 2">
    <name type="scientific">Microcystis aeruginosa NIES-298</name>
    <dbReference type="NCBI Taxonomy" id="449468"/>
    <lineage>
        <taxon>Bacteria</taxon>
        <taxon>Bacillati</taxon>
        <taxon>Cyanobacteriota</taxon>
        <taxon>Cyanophyceae</taxon>
        <taxon>Oscillatoriophycideae</taxon>
        <taxon>Chroococcales</taxon>
        <taxon>Microcystaceae</taxon>
        <taxon>Microcystis</taxon>
    </lineage>
</organism>
<dbReference type="InterPro" id="IPR030807">
    <property type="entry name" value="Methyltran_NanM"/>
</dbReference>
<dbReference type="InterPro" id="IPR029063">
    <property type="entry name" value="SAM-dependent_MTases_sf"/>
</dbReference>
<protein>
    <submittedName>
        <fullName evidence="1">Methyltransferase</fullName>
    </submittedName>
</protein>
<dbReference type="NCBIfam" id="TIGR04371">
    <property type="entry name" value="methyltran_NanM"/>
    <property type="match status" value="1"/>
</dbReference>
<sequence length="269" mass="31112">MDQQKTSLTLFTGWPLLCEQAAKDKSVFENFRSSPSAKSVVETVPFKVGKQYLQQIVSQNPEFTRYFDKFRTSEDVGNPETYGYRYKWFSEKIFFSPTTLRYIKVLSDLKKFFGSLDGMRIVEIGVGYGGQCKIISDLYEFESYTLVDLPSCLPLAKKYLDHFEVRNIICSTLDELDKKNQYDLVISNYAFSEITKGLQDDYIDKVTRKSLRGYLLCNLLTHGTKINSYSKEELTNLLNEANVAVFEKKPYLPKFETQYNVSLLVWGTN</sequence>
<keyword evidence="1" id="KW-0489">Methyltransferase</keyword>
<evidence type="ECO:0000313" key="1">
    <source>
        <dbReference type="EMBL" id="GBD55361.1"/>
    </source>
</evidence>
<dbReference type="GO" id="GO:0032259">
    <property type="term" value="P:methylation"/>
    <property type="evidence" value="ECO:0007669"/>
    <property type="project" value="UniProtKB-KW"/>
</dbReference>
<comment type="caution">
    <text evidence="1">The sequence shown here is derived from an EMBL/GenBank/DDBJ whole genome shotgun (WGS) entry which is preliminary data.</text>
</comment>